<dbReference type="AlphaFoldDB" id="K0R3E2"/>
<dbReference type="EMBL" id="AGNL01047527">
    <property type="protein sequence ID" value="EJK46805.1"/>
    <property type="molecule type" value="Genomic_DNA"/>
</dbReference>
<organism evidence="1 2">
    <name type="scientific">Thalassiosira oceanica</name>
    <name type="common">Marine diatom</name>
    <dbReference type="NCBI Taxonomy" id="159749"/>
    <lineage>
        <taxon>Eukaryota</taxon>
        <taxon>Sar</taxon>
        <taxon>Stramenopiles</taxon>
        <taxon>Ochrophyta</taxon>
        <taxon>Bacillariophyta</taxon>
        <taxon>Coscinodiscophyceae</taxon>
        <taxon>Thalassiosirophycidae</taxon>
        <taxon>Thalassiosirales</taxon>
        <taxon>Thalassiosiraceae</taxon>
        <taxon>Thalassiosira</taxon>
    </lineage>
</organism>
<protein>
    <submittedName>
        <fullName evidence="1">Uncharacterized protein</fullName>
    </submittedName>
</protein>
<comment type="caution">
    <text evidence="1">The sequence shown here is derived from an EMBL/GenBank/DDBJ whole genome shotgun (WGS) entry which is preliminary data.</text>
</comment>
<keyword evidence="2" id="KW-1185">Reference proteome</keyword>
<dbReference type="eggNOG" id="ENOG502SA5A">
    <property type="taxonomic scope" value="Eukaryota"/>
</dbReference>
<gene>
    <name evidence="1" type="ORF">THAOC_34509</name>
</gene>
<sequence>MEVRRGKFATVAIAVAVGLSGIALLRRRGEQHEMQHDSRRSLLGFMNKGEGNTFSSLPTLVDPRSVEERVAWVDVDHLNYNPIKLEEKVVMHPEVLNSPYKPKLWDKHLDSFEKEWTDQYHKWVMNMHGNGEPLLYEMHPEATRLGNRGGGGHISTYYAIWNAGGSVIDASAWSLDERSNSVDFVDKDMYVDPREHDWLSAPTIDLFGCQAAFHGWWPNAYGHVLDYHLAQVAYLKMKRPPGCRFIFLDTSAEPSKNGIPIRNGQPKGNPLATVLEAVDPEFYSMITWIPAGVVVRVNSNDLTISTHQMLLDPPIMRWGANKYLMQWLASLPYKSEDNIVIYANRILGQAGHGRIMDTDHNNDILSLIQSSMDKYGRQERLVVFDGTTIDGDGTSRRMTTREQFELFRGATTLIGTHGTALANMQWMDLTNQVPNIIEFTIGPYEYQASAYNRNRYRNYFQNFWDM</sequence>
<name>K0R3E2_THAOC</name>
<evidence type="ECO:0000313" key="1">
    <source>
        <dbReference type="EMBL" id="EJK46805.1"/>
    </source>
</evidence>
<dbReference type="OrthoDB" id="529273at2759"/>
<accession>K0R3E2</accession>
<reference evidence="1 2" key="1">
    <citation type="journal article" date="2012" name="Genome Biol.">
        <title>Genome and low-iron response of an oceanic diatom adapted to chronic iron limitation.</title>
        <authorList>
            <person name="Lommer M."/>
            <person name="Specht M."/>
            <person name="Roy A.S."/>
            <person name="Kraemer L."/>
            <person name="Andreson R."/>
            <person name="Gutowska M.A."/>
            <person name="Wolf J."/>
            <person name="Bergner S.V."/>
            <person name="Schilhabel M.B."/>
            <person name="Klostermeier U.C."/>
            <person name="Beiko R.G."/>
            <person name="Rosenstiel P."/>
            <person name="Hippler M."/>
            <person name="Laroche J."/>
        </authorList>
    </citation>
    <scope>NUCLEOTIDE SEQUENCE [LARGE SCALE GENOMIC DNA]</scope>
    <source>
        <strain evidence="1 2">CCMP1005</strain>
    </source>
</reference>
<dbReference type="Proteomes" id="UP000266841">
    <property type="component" value="Unassembled WGS sequence"/>
</dbReference>
<proteinExistence type="predicted"/>
<evidence type="ECO:0000313" key="2">
    <source>
        <dbReference type="Proteomes" id="UP000266841"/>
    </source>
</evidence>